<feature type="transmembrane region" description="Helical" evidence="1">
    <location>
        <begin position="9"/>
        <end position="33"/>
    </location>
</feature>
<evidence type="ECO:0008006" key="4">
    <source>
        <dbReference type="Google" id="ProtNLM"/>
    </source>
</evidence>
<organism evidence="2 3">
    <name type="scientific">Oceanispirochaeta crateris</name>
    <dbReference type="NCBI Taxonomy" id="2518645"/>
    <lineage>
        <taxon>Bacteria</taxon>
        <taxon>Pseudomonadati</taxon>
        <taxon>Spirochaetota</taxon>
        <taxon>Spirochaetia</taxon>
        <taxon>Spirochaetales</taxon>
        <taxon>Spirochaetaceae</taxon>
        <taxon>Oceanispirochaeta</taxon>
    </lineage>
</organism>
<evidence type="ECO:0000313" key="2">
    <source>
        <dbReference type="EMBL" id="QEN08619.1"/>
    </source>
</evidence>
<sequence>MIVISAKRLIISFLLILTSTVVLLMTSINLFSTTSLNLSLDKQEVLFWGIVIIIAQTIVAVMVFVGHQNLIANLNKIISYKDLNHPQSIKILKRLGNFGQILDKMLKELNDLLDLRMNRITASNKVMKLICEEYPTALVISDTLGTILGASNKMKEKANLPIKADTKIMDLFPQIKLAEVLVSLEKNRTLWKDEENTGYVCTPVFDKGGHLNLCIWELETGHFIQKLSSNSAGTLSRKTFQSVRGLFKKRPSKDETAIKQPPES</sequence>
<gene>
    <name evidence="2" type="ORF">EXM22_11720</name>
</gene>
<evidence type="ECO:0000256" key="1">
    <source>
        <dbReference type="SAM" id="Phobius"/>
    </source>
</evidence>
<dbReference type="KEGG" id="ock:EXM22_11720"/>
<reference evidence="2 3" key="1">
    <citation type="submission" date="2019-02" db="EMBL/GenBank/DDBJ databases">
        <title>Complete Genome Sequence and Methylome Analysis of free living Spirochaetas.</title>
        <authorList>
            <person name="Fomenkov A."/>
            <person name="Dubinina G."/>
            <person name="Leshcheva N."/>
            <person name="Mikheeva N."/>
            <person name="Grabovich M."/>
            <person name="Vincze T."/>
            <person name="Roberts R.J."/>
        </authorList>
    </citation>
    <scope>NUCLEOTIDE SEQUENCE [LARGE SCALE GENOMIC DNA]</scope>
    <source>
        <strain evidence="2 3">K2</strain>
    </source>
</reference>
<feature type="transmembrane region" description="Helical" evidence="1">
    <location>
        <begin position="45"/>
        <end position="66"/>
    </location>
</feature>
<keyword evidence="1" id="KW-1133">Transmembrane helix</keyword>
<dbReference type="AlphaFoldDB" id="A0A5C1QN17"/>
<proteinExistence type="predicted"/>
<protein>
    <recommendedName>
        <fullName evidence="4">PAS domain-containing protein</fullName>
    </recommendedName>
</protein>
<evidence type="ECO:0000313" key="3">
    <source>
        <dbReference type="Proteomes" id="UP000324209"/>
    </source>
</evidence>
<dbReference type="RefSeq" id="WP_149486700.1">
    <property type="nucleotide sequence ID" value="NZ_CP036150.1"/>
</dbReference>
<name>A0A5C1QN17_9SPIO</name>
<accession>A0A5C1QN17</accession>
<keyword evidence="1" id="KW-0812">Transmembrane</keyword>
<keyword evidence="3" id="KW-1185">Reference proteome</keyword>
<dbReference type="Proteomes" id="UP000324209">
    <property type="component" value="Chromosome"/>
</dbReference>
<dbReference type="OrthoDB" id="9835443at2"/>
<keyword evidence="1" id="KW-0472">Membrane</keyword>
<dbReference type="EMBL" id="CP036150">
    <property type="protein sequence ID" value="QEN08619.1"/>
    <property type="molecule type" value="Genomic_DNA"/>
</dbReference>